<feature type="domain" description="Septum formation-related" evidence="2">
    <location>
        <begin position="128"/>
        <end position="220"/>
    </location>
</feature>
<organism evidence="3 4">
    <name type="scientific">Microbispora oryzae</name>
    <dbReference type="NCBI Taxonomy" id="2806554"/>
    <lineage>
        <taxon>Bacteria</taxon>
        <taxon>Bacillati</taxon>
        <taxon>Actinomycetota</taxon>
        <taxon>Actinomycetes</taxon>
        <taxon>Streptosporangiales</taxon>
        <taxon>Streptosporangiaceae</taxon>
        <taxon>Microbispora</taxon>
    </lineage>
</organism>
<protein>
    <submittedName>
        <fullName evidence="3">Septum formation family protein</fullName>
    </submittedName>
</protein>
<proteinExistence type="predicted"/>
<evidence type="ECO:0000313" key="3">
    <source>
        <dbReference type="EMBL" id="MBP2705601.1"/>
    </source>
</evidence>
<evidence type="ECO:0000259" key="2">
    <source>
        <dbReference type="Pfam" id="PF13845"/>
    </source>
</evidence>
<dbReference type="Proteomes" id="UP000674234">
    <property type="component" value="Unassembled WGS sequence"/>
</dbReference>
<accession>A0A940WHF9</accession>
<name>A0A940WHF9_9ACTN</name>
<keyword evidence="1" id="KW-1133">Transmembrane helix</keyword>
<gene>
    <name evidence="3" type="ORF">JOL79_17450</name>
</gene>
<dbReference type="AlphaFoldDB" id="A0A940WHF9"/>
<dbReference type="EMBL" id="JAFCNB010000008">
    <property type="protein sequence ID" value="MBP2705601.1"/>
    <property type="molecule type" value="Genomic_DNA"/>
</dbReference>
<keyword evidence="4" id="KW-1185">Reference proteome</keyword>
<sequence>MSASDPPYGPPYPPPGEVPPPPRVSRLAVTALVAGALSAVPLSVACGVAALVRIRRHGGRGRGLAVAGLVLSGVWVAAAAVLYAGFYTGHAGSPQPAAAAPGTLALRMRPPAPSPPPKDLISILTVRTGDCLSELVGRQMIGAVRLVPCGKPHEAEVGDQFRLPASAWPGKEKVIRTAMRQCIQRMRAALAGNPELSHLEVRTFTPPSKAAWEVSRTVSCMVTDLNGAPLRSRLSR</sequence>
<comment type="caution">
    <text evidence="3">The sequence shown here is derived from an EMBL/GenBank/DDBJ whole genome shotgun (WGS) entry which is preliminary data.</text>
</comment>
<feature type="transmembrane region" description="Helical" evidence="1">
    <location>
        <begin position="64"/>
        <end position="86"/>
    </location>
</feature>
<feature type="transmembrane region" description="Helical" evidence="1">
    <location>
        <begin position="27"/>
        <end position="52"/>
    </location>
</feature>
<reference evidence="3" key="1">
    <citation type="submission" date="2021-02" db="EMBL/GenBank/DDBJ databases">
        <title>Draft genome sequence of Microbispora sp. RL4-1S isolated from rice leaves in Thailand.</title>
        <authorList>
            <person name="Muangham S."/>
            <person name="Duangmal K."/>
        </authorList>
    </citation>
    <scope>NUCLEOTIDE SEQUENCE</scope>
    <source>
        <strain evidence="3">RL4-1S</strain>
    </source>
</reference>
<keyword evidence="1" id="KW-0812">Transmembrane</keyword>
<dbReference type="RefSeq" id="WP_210156871.1">
    <property type="nucleotide sequence ID" value="NZ_JAFCNB010000008.1"/>
</dbReference>
<evidence type="ECO:0000313" key="4">
    <source>
        <dbReference type="Proteomes" id="UP000674234"/>
    </source>
</evidence>
<keyword evidence="1" id="KW-0472">Membrane</keyword>
<dbReference type="Pfam" id="PF13845">
    <property type="entry name" value="Septum_form"/>
    <property type="match status" value="1"/>
</dbReference>
<dbReference type="InterPro" id="IPR026004">
    <property type="entry name" value="Septum_form"/>
</dbReference>
<evidence type="ECO:0000256" key="1">
    <source>
        <dbReference type="SAM" id="Phobius"/>
    </source>
</evidence>